<accession>A0A1E5JRK7</accession>
<dbReference type="RefSeq" id="WP_058516619.1">
    <property type="nucleotide sequence ID" value="NZ_CAAAIE010000002.1"/>
</dbReference>
<dbReference type="PANTHER" id="PTHR43774">
    <property type="entry name" value="PEPTIDE METHIONINE SULFOXIDE REDUCTASE"/>
    <property type="match status" value="1"/>
</dbReference>
<dbReference type="OrthoDB" id="4174719at2"/>
<proteinExistence type="inferred from homology"/>
<dbReference type="STRING" id="45071.Lpar_0699"/>
<evidence type="ECO:0000313" key="10">
    <source>
        <dbReference type="Proteomes" id="UP000095229"/>
    </source>
</evidence>
<evidence type="ECO:0000313" key="9">
    <source>
        <dbReference type="EMBL" id="OEH47090.1"/>
    </source>
</evidence>
<dbReference type="Pfam" id="PF01625">
    <property type="entry name" value="PMSR"/>
    <property type="match status" value="1"/>
</dbReference>
<comment type="catalytic activity">
    <reaction evidence="6 7">
        <text>[thioredoxin]-disulfide + L-methionine + H2O = L-methionine (S)-S-oxide + [thioredoxin]-dithiol</text>
        <dbReference type="Rhea" id="RHEA:19993"/>
        <dbReference type="Rhea" id="RHEA-COMP:10698"/>
        <dbReference type="Rhea" id="RHEA-COMP:10700"/>
        <dbReference type="ChEBI" id="CHEBI:15377"/>
        <dbReference type="ChEBI" id="CHEBI:29950"/>
        <dbReference type="ChEBI" id="CHEBI:50058"/>
        <dbReference type="ChEBI" id="CHEBI:57844"/>
        <dbReference type="ChEBI" id="CHEBI:58772"/>
        <dbReference type="EC" id="1.8.4.11"/>
    </reaction>
</comment>
<evidence type="ECO:0000256" key="5">
    <source>
        <dbReference type="ARBA" id="ARBA00048488"/>
    </source>
</evidence>
<dbReference type="Gene3D" id="3.30.1060.10">
    <property type="entry name" value="Peptide methionine sulphoxide reductase MsrA"/>
    <property type="match status" value="1"/>
</dbReference>
<comment type="catalytic activity">
    <reaction evidence="5">
        <text>L-methionyl-[protein] + [thioredoxin]-disulfide + H2O = L-methionyl-(R)-S-oxide-[protein] + [thioredoxin]-dithiol</text>
        <dbReference type="Rhea" id="RHEA:24164"/>
        <dbReference type="Rhea" id="RHEA-COMP:10698"/>
        <dbReference type="Rhea" id="RHEA-COMP:10700"/>
        <dbReference type="Rhea" id="RHEA-COMP:12313"/>
        <dbReference type="Rhea" id="RHEA-COMP:12314"/>
        <dbReference type="ChEBI" id="CHEBI:15377"/>
        <dbReference type="ChEBI" id="CHEBI:16044"/>
        <dbReference type="ChEBI" id="CHEBI:29950"/>
        <dbReference type="ChEBI" id="CHEBI:45764"/>
        <dbReference type="ChEBI" id="CHEBI:50058"/>
        <dbReference type="EC" id="1.8.4.12"/>
    </reaction>
</comment>
<keyword evidence="1 7" id="KW-0560">Oxidoreductase</keyword>
<evidence type="ECO:0000256" key="1">
    <source>
        <dbReference type="ARBA" id="ARBA00023002"/>
    </source>
</evidence>
<dbReference type="InterPro" id="IPR011057">
    <property type="entry name" value="Mss4-like_sf"/>
</dbReference>
<dbReference type="GO" id="GO:0008113">
    <property type="term" value="F:peptide-methionine (S)-S-oxide reductase activity"/>
    <property type="evidence" value="ECO:0007669"/>
    <property type="project" value="UniProtKB-UniRule"/>
</dbReference>
<dbReference type="Gene3D" id="2.170.150.20">
    <property type="entry name" value="Peptide methionine sulfoxide reductase"/>
    <property type="match status" value="1"/>
</dbReference>
<evidence type="ECO:0000256" key="2">
    <source>
        <dbReference type="ARBA" id="ARBA00023268"/>
    </source>
</evidence>
<dbReference type="InterPro" id="IPR036509">
    <property type="entry name" value="Met_Sox_Rdtase_MsrA_sf"/>
</dbReference>
<evidence type="ECO:0000259" key="8">
    <source>
        <dbReference type="PROSITE" id="PS51790"/>
    </source>
</evidence>
<organism evidence="9 10">
    <name type="scientific">Legionella parisiensis</name>
    <dbReference type="NCBI Taxonomy" id="45071"/>
    <lineage>
        <taxon>Bacteria</taxon>
        <taxon>Pseudomonadati</taxon>
        <taxon>Pseudomonadota</taxon>
        <taxon>Gammaproteobacteria</taxon>
        <taxon>Legionellales</taxon>
        <taxon>Legionellaceae</taxon>
        <taxon>Legionella</taxon>
    </lineage>
</organism>
<feature type="domain" description="MsrB" evidence="8">
    <location>
        <begin position="4"/>
        <end position="124"/>
    </location>
</feature>
<reference evidence="9 10" key="1">
    <citation type="submission" date="2016-02" db="EMBL/GenBank/DDBJ databases">
        <title>Secondary metabolites in Legionella.</title>
        <authorList>
            <person name="Tobias N.J."/>
            <person name="Bode H.B."/>
        </authorList>
    </citation>
    <scope>NUCLEOTIDE SEQUENCE [LARGE SCALE GENOMIC DNA]</scope>
    <source>
        <strain evidence="9 10">DSM 19216</strain>
    </source>
</reference>
<keyword evidence="10" id="KW-1185">Reference proteome</keyword>
<evidence type="ECO:0000256" key="4">
    <source>
        <dbReference type="ARBA" id="ARBA00047806"/>
    </source>
</evidence>
<dbReference type="SUPFAM" id="SSF55068">
    <property type="entry name" value="Peptide methionine sulfoxide reductase"/>
    <property type="match status" value="1"/>
</dbReference>
<dbReference type="GO" id="GO:0033743">
    <property type="term" value="F:peptide-methionine (R)-S-oxide reductase activity"/>
    <property type="evidence" value="ECO:0007669"/>
    <property type="project" value="UniProtKB-EC"/>
</dbReference>
<gene>
    <name evidence="7 9" type="primary">msrA</name>
    <name evidence="9" type="ORF">lpari_01865</name>
</gene>
<comment type="similarity">
    <text evidence="7">Belongs to the MsrA Met sulfoxide reductase family.</text>
</comment>
<dbReference type="PATRIC" id="fig|45071.6.peg.755"/>
<dbReference type="InterPro" id="IPR002569">
    <property type="entry name" value="Met_Sox_Rdtase_MsrA_dom"/>
</dbReference>
<dbReference type="NCBIfam" id="TIGR00401">
    <property type="entry name" value="msrA"/>
    <property type="match status" value="1"/>
</dbReference>
<dbReference type="InterPro" id="IPR002579">
    <property type="entry name" value="Met_Sox_Rdtase_MsrB_dom"/>
</dbReference>
<dbReference type="EC" id="1.8.4.11" evidence="7"/>
<dbReference type="PANTHER" id="PTHR43774:SF1">
    <property type="entry name" value="PEPTIDE METHIONINE SULFOXIDE REDUCTASE MSRA 2"/>
    <property type="match status" value="1"/>
</dbReference>
<dbReference type="GO" id="GO:0033744">
    <property type="term" value="F:L-methionine:thioredoxin-disulfide S-oxidoreductase activity"/>
    <property type="evidence" value="ECO:0007669"/>
    <property type="project" value="RHEA"/>
</dbReference>
<dbReference type="NCBIfam" id="NF004042">
    <property type="entry name" value="PRK05550.1"/>
    <property type="match status" value="1"/>
</dbReference>
<feature type="active site" evidence="7">
    <location>
        <position position="139"/>
    </location>
</feature>
<dbReference type="PROSITE" id="PS51790">
    <property type="entry name" value="MSRB"/>
    <property type="match status" value="1"/>
</dbReference>
<dbReference type="HAMAP" id="MF_01401">
    <property type="entry name" value="MsrA"/>
    <property type="match status" value="1"/>
</dbReference>
<evidence type="ECO:0000256" key="6">
    <source>
        <dbReference type="ARBA" id="ARBA00048782"/>
    </source>
</evidence>
<keyword evidence="2" id="KW-0511">Multifunctional enzyme</keyword>
<dbReference type="Proteomes" id="UP000095229">
    <property type="component" value="Unassembled WGS sequence"/>
</dbReference>
<name>A0A1E5JRK7_9GAMM</name>
<comment type="function">
    <text evidence="3 7">Has an important function as a repair enzyme for proteins that have been inactivated by oxidation. Catalyzes the reversible oxidation-reduction of methionine sulfoxide in proteins to methionine.</text>
</comment>
<protein>
    <recommendedName>
        <fullName evidence="7">Peptide methionine sulfoxide reductase MsrA</fullName>
        <shortName evidence="7">Protein-methionine-S-oxide reductase</shortName>
        <ecNumber evidence="7">1.8.4.11</ecNumber>
    </recommendedName>
    <alternativeName>
        <fullName evidence="7">Peptide-methionine (S)-S-oxide reductase</fullName>
        <shortName evidence="7">Peptide Met(O) reductase</shortName>
    </alternativeName>
</protein>
<dbReference type="Pfam" id="PF01641">
    <property type="entry name" value="SelR"/>
    <property type="match status" value="1"/>
</dbReference>
<evidence type="ECO:0000256" key="7">
    <source>
        <dbReference type="HAMAP-Rule" id="MF_01401"/>
    </source>
</evidence>
<comment type="catalytic activity">
    <reaction evidence="4 7">
        <text>L-methionyl-[protein] + [thioredoxin]-disulfide + H2O = L-methionyl-(S)-S-oxide-[protein] + [thioredoxin]-dithiol</text>
        <dbReference type="Rhea" id="RHEA:14217"/>
        <dbReference type="Rhea" id="RHEA-COMP:10698"/>
        <dbReference type="Rhea" id="RHEA-COMP:10700"/>
        <dbReference type="Rhea" id="RHEA-COMP:12313"/>
        <dbReference type="Rhea" id="RHEA-COMP:12315"/>
        <dbReference type="ChEBI" id="CHEBI:15377"/>
        <dbReference type="ChEBI" id="CHEBI:16044"/>
        <dbReference type="ChEBI" id="CHEBI:29950"/>
        <dbReference type="ChEBI" id="CHEBI:44120"/>
        <dbReference type="ChEBI" id="CHEBI:50058"/>
        <dbReference type="EC" id="1.8.4.11"/>
    </reaction>
</comment>
<sequence>MDDYLDKTASLTPLAKRIICDKATEYPHTGAYNSVITQGTYLCRRCGLALFRGSSQFSSGCGWPSFDDNIVHAVKQLPDRDGQRTEILCSRCDAHLGHVFTGECFTQKNLRHCVNSASIDFVAESQVLDTEEAIIAGGCFWGVDHFLKQISGVLRVEVGYTGGVTSEPSYDQVCQGNTGHYEAVRVIYDKAKTDYHQVLKRFFEIHDPTQKSGQGPDLGEQYKSAVFYYNQEQLDEAETLIQMLQKRGYQVATRLLPAQTFWPAEEYHQDYYAKHHKPPYCHQPVNRFG</sequence>
<dbReference type="SUPFAM" id="SSF51316">
    <property type="entry name" value="Mss4-like"/>
    <property type="match status" value="1"/>
</dbReference>
<comment type="caution">
    <text evidence="9">The sequence shown here is derived from an EMBL/GenBank/DDBJ whole genome shotgun (WGS) entry which is preliminary data.</text>
</comment>
<dbReference type="EMBL" id="LSOG01000057">
    <property type="protein sequence ID" value="OEH47090.1"/>
    <property type="molecule type" value="Genomic_DNA"/>
</dbReference>
<dbReference type="AlphaFoldDB" id="A0A1E5JRK7"/>
<evidence type="ECO:0000256" key="3">
    <source>
        <dbReference type="ARBA" id="ARBA00024679"/>
    </source>
</evidence>